<dbReference type="CDD" id="cd15457">
    <property type="entry name" value="NADAR"/>
    <property type="match status" value="1"/>
</dbReference>
<dbReference type="Pfam" id="PF08719">
    <property type="entry name" value="NADAR"/>
    <property type="match status" value="1"/>
</dbReference>
<feature type="domain" description="NADAR" evidence="3">
    <location>
        <begin position="19"/>
        <end position="164"/>
    </location>
</feature>
<dbReference type="InterPro" id="IPR012816">
    <property type="entry name" value="NADAR"/>
</dbReference>
<gene>
    <name evidence="4" type="ORF">SAMN05661012_06594</name>
</gene>
<evidence type="ECO:0000259" key="3">
    <source>
        <dbReference type="Pfam" id="PF08719"/>
    </source>
</evidence>
<dbReference type="AlphaFoldDB" id="A0A1K1T150"/>
<organism evidence="4 5">
    <name type="scientific">Chitinophaga sancti</name>
    <dbReference type="NCBI Taxonomy" id="1004"/>
    <lineage>
        <taxon>Bacteria</taxon>
        <taxon>Pseudomonadati</taxon>
        <taxon>Bacteroidota</taxon>
        <taxon>Chitinophagia</taxon>
        <taxon>Chitinophagales</taxon>
        <taxon>Chitinophagaceae</taxon>
        <taxon>Chitinophaga</taxon>
    </lineage>
</organism>
<comment type="catalytic activity">
    <reaction evidence="2">
        <text>2,5-diamino-6-hydroxy-4-(5-phosphoribosylamino)-pyrimidine + H2O = 2,5,6-triamino-4-hydroxypyrimidine + D-ribose 5-phosphate</text>
        <dbReference type="Rhea" id="RHEA:23436"/>
        <dbReference type="ChEBI" id="CHEBI:15377"/>
        <dbReference type="ChEBI" id="CHEBI:58614"/>
        <dbReference type="ChEBI" id="CHEBI:78346"/>
        <dbReference type="ChEBI" id="CHEBI:137796"/>
    </reaction>
</comment>
<proteinExistence type="predicted"/>
<dbReference type="NCBIfam" id="TIGR02464">
    <property type="entry name" value="ribofla_fusion"/>
    <property type="match status" value="1"/>
</dbReference>
<evidence type="ECO:0000256" key="1">
    <source>
        <dbReference type="ARBA" id="ARBA00000022"/>
    </source>
</evidence>
<dbReference type="STRING" id="1004.SAMN05661012_06594"/>
<reference evidence="4 5" key="1">
    <citation type="submission" date="2016-11" db="EMBL/GenBank/DDBJ databases">
        <authorList>
            <person name="Jaros S."/>
            <person name="Januszkiewicz K."/>
            <person name="Wedrychowicz H."/>
        </authorList>
    </citation>
    <scope>NUCLEOTIDE SEQUENCE [LARGE SCALE GENOMIC DNA]</scope>
    <source>
        <strain evidence="4 5">DSM 784</strain>
    </source>
</reference>
<comment type="catalytic activity">
    <reaction evidence="1">
        <text>5-amino-6-(5-phospho-D-ribosylamino)uracil + H2O = 5,6-diaminouracil + D-ribose 5-phosphate</text>
        <dbReference type="Rhea" id="RHEA:55020"/>
        <dbReference type="ChEBI" id="CHEBI:15377"/>
        <dbReference type="ChEBI" id="CHEBI:46252"/>
        <dbReference type="ChEBI" id="CHEBI:58453"/>
        <dbReference type="ChEBI" id="CHEBI:78346"/>
    </reaction>
</comment>
<sequence length="202" mass="23524">MQRDITNFRTYIISESVVFSKTNEAFGGLSNMAPGFPLFVNDNIVSNSEMLYQAMRFSLFPDIQYEIISQNSPMTAKMISKKHLERSRQDWEQIKIKVMRWCLEVKLCQNWDKFSELLKQTGTKSIVEFSTKDQFWGASKNGYNNELIGQNALGRLLMEMREKFILQEKKLLKVSPLNITGFLLYGNEIESIYSDSVYTLEH</sequence>
<name>A0A1K1T150_9BACT</name>
<dbReference type="Gene3D" id="1.10.357.40">
    <property type="entry name" value="YbiA-like"/>
    <property type="match status" value="1"/>
</dbReference>
<dbReference type="EMBL" id="FPIZ01000047">
    <property type="protein sequence ID" value="SFW90328.1"/>
    <property type="molecule type" value="Genomic_DNA"/>
</dbReference>
<dbReference type="SUPFAM" id="SSF143990">
    <property type="entry name" value="YbiA-like"/>
    <property type="match status" value="1"/>
</dbReference>
<evidence type="ECO:0000256" key="2">
    <source>
        <dbReference type="ARBA" id="ARBA00000751"/>
    </source>
</evidence>
<protein>
    <recommendedName>
        <fullName evidence="3">NADAR domain-containing protein</fullName>
    </recommendedName>
</protein>
<evidence type="ECO:0000313" key="5">
    <source>
        <dbReference type="Proteomes" id="UP000183788"/>
    </source>
</evidence>
<dbReference type="Proteomes" id="UP000183788">
    <property type="component" value="Unassembled WGS sequence"/>
</dbReference>
<dbReference type="InterPro" id="IPR037238">
    <property type="entry name" value="YbiA-like_sf"/>
</dbReference>
<evidence type="ECO:0000313" key="4">
    <source>
        <dbReference type="EMBL" id="SFW90328.1"/>
    </source>
</evidence>
<accession>A0A1K1T150</accession>